<dbReference type="Proteomes" id="UP000494256">
    <property type="component" value="Unassembled WGS sequence"/>
</dbReference>
<feature type="domain" description="Tudor" evidence="1">
    <location>
        <begin position="25"/>
        <end position="135"/>
    </location>
</feature>
<dbReference type="AlphaFoldDB" id="A0A8S1AWJ9"/>
<reference evidence="2 3" key="1">
    <citation type="submission" date="2020-04" db="EMBL/GenBank/DDBJ databases">
        <authorList>
            <person name="Wallbank WR R."/>
            <person name="Pardo Diaz C."/>
            <person name="Kozak K."/>
            <person name="Martin S."/>
            <person name="Jiggins C."/>
            <person name="Moest M."/>
            <person name="Warren A I."/>
            <person name="Byers J.R.P. K."/>
            <person name="Montejo-Kovacevich G."/>
            <person name="Yen C E."/>
        </authorList>
    </citation>
    <scope>NUCLEOTIDE SEQUENCE [LARGE SCALE GENOMIC DNA]</scope>
</reference>
<dbReference type="GO" id="GO:0005737">
    <property type="term" value="C:cytoplasm"/>
    <property type="evidence" value="ECO:0007669"/>
    <property type="project" value="UniProtKB-ARBA"/>
</dbReference>
<organism evidence="2 3">
    <name type="scientific">Arctia plantaginis</name>
    <name type="common">Wood tiger moth</name>
    <name type="synonym">Phalaena plantaginis</name>
    <dbReference type="NCBI Taxonomy" id="874455"/>
    <lineage>
        <taxon>Eukaryota</taxon>
        <taxon>Metazoa</taxon>
        <taxon>Ecdysozoa</taxon>
        <taxon>Arthropoda</taxon>
        <taxon>Hexapoda</taxon>
        <taxon>Insecta</taxon>
        <taxon>Pterygota</taxon>
        <taxon>Neoptera</taxon>
        <taxon>Endopterygota</taxon>
        <taxon>Lepidoptera</taxon>
        <taxon>Glossata</taxon>
        <taxon>Ditrysia</taxon>
        <taxon>Noctuoidea</taxon>
        <taxon>Erebidae</taxon>
        <taxon>Arctiinae</taxon>
        <taxon>Arctia</taxon>
    </lineage>
</organism>
<dbReference type="PANTHER" id="PTHR16442:SF1">
    <property type="entry name" value="RING FINGER PROTEIN 17"/>
    <property type="match status" value="1"/>
</dbReference>
<dbReference type="Gene3D" id="2.30.30.140">
    <property type="match status" value="1"/>
</dbReference>
<dbReference type="Pfam" id="PF00567">
    <property type="entry name" value="TUDOR"/>
    <property type="match status" value="1"/>
</dbReference>
<comment type="caution">
    <text evidence="2">The sequence shown here is derived from an EMBL/GenBank/DDBJ whole genome shotgun (WGS) entry which is preliminary data.</text>
</comment>
<sequence length="365" mass="40927">MGEIQIIQGMIAKMGLQYFNPGTIHRVEVTHINNPKSFYVQLASLSEDIMLLEGRGNPINVEDIKIAKHVIYKSKTLNKYVRGVIECVLFKETSASCTVYALDYGCRDKRVSSKRIFLPEMDIDCPPMALHCQLHLCEPKELEFEEDVIDAMKFFIGKHTAKMTIIYRAVDKLTVELKTLECPDDVATTLGLLNFTTLTSYDNEVNRFQAATSKSKFVTYKAKNVKVGDKLCVRVQSGDTAGNLQNVFAAQIDGRGCGVRVGEPPKFERAYVIKVTKPGAKALVKLIDWGKEIEVDFNDIKCVKVAAYTELPAIAMYCTSTEDQIFADGLDECSQFLIEILELGNGKDVPHKITMTRMDIPKDEQ</sequence>
<dbReference type="OrthoDB" id="14970at2759"/>
<proteinExistence type="predicted"/>
<evidence type="ECO:0000313" key="3">
    <source>
        <dbReference type="Proteomes" id="UP000494256"/>
    </source>
</evidence>
<dbReference type="PANTHER" id="PTHR16442">
    <property type="entry name" value="RING FINGER PROTEIN 17"/>
    <property type="match status" value="1"/>
</dbReference>
<dbReference type="EMBL" id="CADEBD010000402">
    <property type="protein sequence ID" value="CAB3254141.1"/>
    <property type="molecule type" value="Genomic_DNA"/>
</dbReference>
<accession>A0A8S1AWJ9</accession>
<dbReference type="SUPFAM" id="SSF63748">
    <property type="entry name" value="Tudor/PWWP/MBT"/>
    <property type="match status" value="2"/>
</dbReference>
<protein>
    <recommendedName>
        <fullName evidence="1">Tudor domain-containing protein</fullName>
    </recommendedName>
</protein>
<dbReference type="InterPro" id="IPR035437">
    <property type="entry name" value="SNase_OB-fold_sf"/>
</dbReference>
<gene>
    <name evidence="2" type="ORF">APLA_LOCUS14592</name>
</gene>
<name>A0A8S1AWJ9_ARCPL</name>
<evidence type="ECO:0000259" key="1">
    <source>
        <dbReference type="Pfam" id="PF00567"/>
    </source>
</evidence>
<evidence type="ECO:0000313" key="2">
    <source>
        <dbReference type="EMBL" id="CAB3254141.1"/>
    </source>
</evidence>
<dbReference type="Gene3D" id="2.40.50.90">
    <property type="match status" value="1"/>
</dbReference>
<dbReference type="InterPro" id="IPR002999">
    <property type="entry name" value="Tudor"/>
</dbReference>